<feature type="non-terminal residue" evidence="1">
    <location>
        <position position="1"/>
    </location>
</feature>
<feature type="non-terminal residue" evidence="1">
    <location>
        <position position="94"/>
    </location>
</feature>
<accession>A0ACA9RTJ0</accession>
<sequence>IKLQREVEDDDEESVVGPVIAPFFPHKKDEGWWIVIGDTSKNLLLGIKRITLNKSLNVKLDFTCPSEAGEHLLKIYFMSDSYMGCDQEFDLQIT</sequence>
<gene>
    <name evidence="1" type="ORF">RPERSI_LOCUS22813</name>
</gene>
<name>A0ACA9RTJ0_9GLOM</name>
<proteinExistence type="predicted"/>
<keyword evidence="2" id="KW-1185">Reference proteome</keyword>
<comment type="caution">
    <text evidence="1">The sequence shown here is derived from an EMBL/GenBank/DDBJ whole genome shotgun (WGS) entry which is preliminary data.</text>
</comment>
<protein>
    <submittedName>
        <fullName evidence="1">28753_t:CDS:1</fullName>
    </submittedName>
</protein>
<dbReference type="EMBL" id="CAJVQC010069834">
    <property type="protein sequence ID" value="CAG8809211.1"/>
    <property type="molecule type" value="Genomic_DNA"/>
</dbReference>
<evidence type="ECO:0000313" key="2">
    <source>
        <dbReference type="Proteomes" id="UP000789920"/>
    </source>
</evidence>
<organism evidence="1 2">
    <name type="scientific">Racocetra persica</name>
    <dbReference type="NCBI Taxonomy" id="160502"/>
    <lineage>
        <taxon>Eukaryota</taxon>
        <taxon>Fungi</taxon>
        <taxon>Fungi incertae sedis</taxon>
        <taxon>Mucoromycota</taxon>
        <taxon>Glomeromycotina</taxon>
        <taxon>Glomeromycetes</taxon>
        <taxon>Diversisporales</taxon>
        <taxon>Gigasporaceae</taxon>
        <taxon>Racocetra</taxon>
    </lineage>
</organism>
<evidence type="ECO:0000313" key="1">
    <source>
        <dbReference type="EMBL" id="CAG8809211.1"/>
    </source>
</evidence>
<reference evidence="1" key="1">
    <citation type="submission" date="2021-06" db="EMBL/GenBank/DDBJ databases">
        <authorList>
            <person name="Kallberg Y."/>
            <person name="Tangrot J."/>
            <person name="Rosling A."/>
        </authorList>
    </citation>
    <scope>NUCLEOTIDE SEQUENCE</scope>
    <source>
        <strain evidence="1">MA461A</strain>
    </source>
</reference>
<dbReference type="Proteomes" id="UP000789920">
    <property type="component" value="Unassembled WGS sequence"/>
</dbReference>